<evidence type="ECO:0000256" key="5">
    <source>
        <dbReference type="SAM" id="MobiDB-lite"/>
    </source>
</evidence>
<dbReference type="PANTHER" id="PTHR24173">
    <property type="entry name" value="ANKYRIN REPEAT CONTAINING"/>
    <property type="match status" value="1"/>
</dbReference>
<dbReference type="UniPathway" id="UPA00143"/>
<dbReference type="SMART" id="SM00248">
    <property type="entry name" value="ANK"/>
    <property type="match status" value="9"/>
</dbReference>
<dbReference type="Proteomes" id="UP000549499">
    <property type="component" value="Unassembled WGS sequence"/>
</dbReference>
<evidence type="ECO:0000313" key="7">
    <source>
        <dbReference type="EMBL" id="NWS68446.1"/>
    </source>
</evidence>
<keyword evidence="3 4" id="KW-0040">ANK repeat</keyword>
<dbReference type="PROSITE" id="PS50297">
    <property type="entry name" value="ANK_REP_REGION"/>
    <property type="match status" value="5"/>
</dbReference>
<feature type="repeat" description="ANK" evidence="4">
    <location>
        <begin position="178"/>
        <end position="210"/>
    </location>
</feature>
<evidence type="ECO:0000256" key="3">
    <source>
        <dbReference type="ARBA" id="ARBA00023043"/>
    </source>
</evidence>
<dbReference type="CDD" id="cd03722">
    <property type="entry name" value="SOCS_ASB3"/>
    <property type="match status" value="1"/>
</dbReference>
<gene>
    <name evidence="7" type="primary">Asb3</name>
    <name evidence="7" type="ORF">CROSUL_R08181</name>
</gene>
<dbReference type="PROSITE" id="PS50225">
    <property type="entry name" value="SOCS"/>
    <property type="match status" value="1"/>
</dbReference>
<dbReference type="Pfam" id="PF00023">
    <property type="entry name" value="Ank"/>
    <property type="match status" value="1"/>
</dbReference>
<feature type="repeat" description="ANK" evidence="4">
    <location>
        <begin position="9"/>
        <end position="41"/>
    </location>
</feature>
<dbReference type="InterPro" id="IPR001496">
    <property type="entry name" value="SOCS_box"/>
</dbReference>
<dbReference type="SMART" id="SM00969">
    <property type="entry name" value="SOCS_box"/>
    <property type="match status" value="1"/>
</dbReference>
<keyword evidence="8" id="KW-1185">Reference proteome</keyword>
<feature type="non-terminal residue" evidence="7">
    <location>
        <position position="542"/>
    </location>
</feature>
<dbReference type="SUPFAM" id="SSF48403">
    <property type="entry name" value="Ankyrin repeat"/>
    <property type="match status" value="2"/>
</dbReference>
<protein>
    <submittedName>
        <fullName evidence="7">ASB3 protein</fullName>
    </submittedName>
</protein>
<sequence>MDFTEAYSDRCSVVGLAVREGNVKVLRKLIKQGYSIDVPDNRGWVAIHEAAAHNFSECLRVLVHAASSDDYINSKTFDGMCALHLSARHGSLESLRVLLEAGADPNQVTTEETTALFLAVENGHADIVKFLIQHGANVKGPHSWSGWNSLHEASFQGYTEIMKILLEKGASKECKDNFGITPLFVAAQYGKLESLRLLVSHGAEVNCQAEDKATPLLIAAQEGHTECVELLLSKGADPNLYCNNDNWQLPIHAAAQMGHKRILELLIPITDRICDKGEGKVSPVYSAVYGGNKECLELLLREGYSPDAQECLKFDCVSPMCMVFQKQLFSFIDIFLRCGITLHGINLGYCLFHEKFALFRRFLKLGCLLPSGDQLLEFVRYTVKAHEEYKEWLPYLLLAGFNPVDLMHRFWIFSMRENALNFVLEFTNWKRLPPHVQRDLSDHKEKFTWTPKSHFASIPPLSHLCRLEIRSILTSERLRSDRFIRELPLPTYLQDYLLYLDVLRANAILDAEDFLGQGEEGAPSTTHSSTEEAERRAVTPVL</sequence>
<keyword evidence="2" id="KW-0677">Repeat</keyword>
<name>A0A7K5HGL2_CROSL</name>
<dbReference type="PRINTS" id="PR01415">
    <property type="entry name" value="ANKYRIN"/>
</dbReference>
<dbReference type="Pfam" id="PF12796">
    <property type="entry name" value="Ank_2"/>
    <property type="match status" value="2"/>
</dbReference>
<reference evidence="7 8" key="1">
    <citation type="submission" date="2019-09" db="EMBL/GenBank/DDBJ databases">
        <title>Bird 10,000 Genomes (B10K) Project - Family phase.</title>
        <authorList>
            <person name="Zhang G."/>
        </authorList>
    </citation>
    <scope>NUCLEOTIDE SEQUENCE [LARGE SCALE GENOMIC DNA]</scope>
    <source>
        <strain evidence="7">B10K-DU-003-44</strain>
        <tissue evidence="7">Muscle</tissue>
    </source>
</reference>
<dbReference type="GO" id="GO:0016567">
    <property type="term" value="P:protein ubiquitination"/>
    <property type="evidence" value="ECO:0007669"/>
    <property type="project" value="UniProtKB-UniPathway"/>
</dbReference>
<evidence type="ECO:0000313" key="8">
    <source>
        <dbReference type="Proteomes" id="UP000549499"/>
    </source>
</evidence>
<dbReference type="Pfam" id="PF07525">
    <property type="entry name" value="SOCS_box"/>
    <property type="match status" value="1"/>
</dbReference>
<dbReference type="InterPro" id="IPR037329">
    <property type="entry name" value="ASB3_SOCS"/>
</dbReference>
<comment type="caution">
    <text evidence="7">The sequence shown here is derived from an EMBL/GenBank/DDBJ whole genome shotgun (WGS) entry which is preliminary data.</text>
</comment>
<dbReference type="Gene3D" id="1.25.40.20">
    <property type="entry name" value="Ankyrin repeat-containing domain"/>
    <property type="match status" value="2"/>
</dbReference>
<dbReference type="OrthoDB" id="194358at2759"/>
<feature type="repeat" description="ANK" evidence="4">
    <location>
        <begin position="211"/>
        <end position="243"/>
    </location>
</feature>
<dbReference type="PROSITE" id="PS50088">
    <property type="entry name" value="ANK_REPEAT"/>
    <property type="match status" value="6"/>
</dbReference>
<feature type="non-terminal residue" evidence="7">
    <location>
        <position position="1"/>
    </location>
</feature>
<evidence type="ECO:0000256" key="2">
    <source>
        <dbReference type="ARBA" id="ARBA00022737"/>
    </source>
</evidence>
<feature type="compositionally biased region" description="Basic and acidic residues" evidence="5">
    <location>
        <begin position="529"/>
        <end position="542"/>
    </location>
</feature>
<accession>A0A7K5HGL2</accession>
<dbReference type="InterPro" id="IPR002110">
    <property type="entry name" value="Ankyrin_rpt"/>
</dbReference>
<dbReference type="EMBL" id="VYZB01000072">
    <property type="protein sequence ID" value="NWS68446.1"/>
    <property type="molecule type" value="Genomic_DNA"/>
</dbReference>
<dbReference type="SUPFAM" id="SSF158235">
    <property type="entry name" value="SOCS box-like"/>
    <property type="match status" value="1"/>
</dbReference>
<comment type="pathway">
    <text evidence="1">Protein modification; protein ubiquitination.</text>
</comment>
<dbReference type="InterPro" id="IPR036036">
    <property type="entry name" value="SOCS_box-like_dom_sf"/>
</dbReference>
<feature type="region of interest" description="Disordered" evidence="5">
    <location>
        <begin position="518"/>
        <end position="542"/>
    </location>
</feature>
<dbReference type="Gene3D" id="1.10.750.20">
    <property type="entry name" value="SOCS box"/>
    <property type="match status" value="1"/>
</dbReference>
<organism evidence="7 8">
    <name type="scientific">Crotophaga sulcirostris</name>
    <name type="common">Groove-billed ani</name>
    <dbReference type="NCBI Taxonomy" id="33598"/>
    <lineage>
        <taxon>Eukaryota</taxon>
        <taxon>Metazoa</taxon>
        <taxon>Chordata</taxon>
        <taxon>Craniata</taxon>
        <taxon>Vertebrata</taxon>
        <taxon>Euteleostomi</taxon>
        <taxon>Archelosauria</taxon>
        <taxon>Archosauria</taxon>
        <taxon>Dinosauria</taxon>
        <taxon>Saurischia</taxon>
        <taxon>Theropoda</taxon>
        <taxon>Coelurosauria</taxon>
        <taxon>Aves</taxon>
        <taxon>Neognathae</taxon>
        <taxon>Neoaves</taxon>
        <taxon>Otidimorphae</taxon>
        <taxon>Cuculiformes</taxon>
        <taxon>Crotophagidae</taxon>
        <taxon>Crotophaga</taxon>
    </lineage>
</organism>
<evidence type="ECO:0000256" key="4">
    <source>
        <dbReference type="PROSITE-ProRule" id="PRU00023"/>
    </source>
</evidence>
<proteinExistence type="predicted"/>
<feature type="repeat" description="ANK" evidence="4">
    <location>
        <begin position="78"/>
        <end position="110"/>
    </location>
</feature>
<dbReference type="GO" id="GO:0035556">
    <property type="term" value="P:intracellular signal transduction"/>
    <property type="evidence" value="ECO:0007669"/>
    <property type="project" value="InterPro"/>
</dbReference>
<dbReference type="PANTHER" id="PTHR24173:SF86">
    <property type="entry name" value="ANKYRIN REPEAT AND SOCS BOX PROTEIN 3"/>
    <property type="match status" value="1"/>
</dbReference>
<feature type="domain" description="SOCS box" evidence="6">
    <location>
        <begin position="456"/>
        <end position="503"/>
    </location>
</feature>
<dbReference type="SMART" id="SM00253">
    <property type="entry name" value="SOCS"/>
    <property type="match status" value="1"/>
</dbReference>
<dbReference type="InterPro" id="IPR036770">
    <property type="entry name" value="Ankyrin_rpt-contain_sf"/>
</dbReference>
<evidence type="ECO:0000256" key="1">
    <source>
        <dbReference type="ARBA" id="ARBA00004906"/>
    </source>
</evidence>
<evidence type="ECO:0000259" key="6">
    <source>
        <dbReference type="PROSITE" id="PS50225"/>
    </source>
</evidence>
<feature type="repeat" description="ANK" evidence="4">
    <location>
        <begin position="111"/>
        <end position="143"/>
    </location>
</feature>
<dbReference type="AlphaFoldDB" id="A0A7K5HGL2"/>
<feature type="repeat" description="ANK" evidence="4">
    <location>
        <begin position="145"/>
        <end position="177"/>
    </location>
</feature>
<dbReference type="FunFam" id="1.10.750.20:FF:000001">
    <property type="entry name" value="Ankyrin repeat and SOCS box containing 1"/>
    <property type="match status" value="1"/>
</dbReference>